<dbReference type="Proteomes" id="UP000256269">
    <property type="component" value="Unassembled WGS sequence"/>
</dbReference>
<gene>
    <name evidence="3" type="ORF">BCF44_113219</name>
</gene>
<keyword evidence="2" id="KW-0812">Transmembrane</keyword>
<feature type="transmembrane region" description="Helical" evidence="2">
    <location>
        <begin position="36"/>
        <end position="57"/>
    </location>
</feature>
<name>A0A3E0H894_9PSEU</name>
<evidence type="ECO:0000313" key="3">
    <source>
        <dbReference type="EMBL" id="REH39364.1"/>
    </source>
</evidence>
<protein>
    <submittedName>
        <fullName evidence="3">Uncharacterized protein</fullName>
    </submittedName>
</protein>
<evidence type="ECO:0000256" key="2">
    <source>
        <dbReference type="SAM" id="Phobius"/>
    </source>
</evidence>
<feature type="transmembrane region" description="Helical" evidence="2">
    <location>
        <begin position="63"/>
        <end position="79"/>
    </location>
</feature>
<proteinExistence type="predicted"/>
<evidence type="ECO:0000313" key="4">
    <source>
        <dbReference type="Proteomes" id="UP000256269"/>
    </source>
</evidence>
<keyword evidence="2" id="KW-0472">Membrane</keyword>
<evidence type="ECO:0000256" key="1">
    <source>
        <dbReference type="SAM" id="MobiDB-lite"/>
    </source>
</evidence>
<sequence>MPDDELPLAKRLIPWASALVRAEVARRKATAQITEVGVGVVGCAAALGLSALITYAAMTLVQLLAPCVAVLVVAMVVPLKKADQPVETSVGEGDARAGAGASAGAA</sequence>
<organism evidence="3 4">
    <name type="scientific">Kutzneria buriramensis</name>
    <dbReference type="NCBI Taxonomy" id="1045776"/>
    <lineage>
        <taxon>Bacteria</taxon>
        <taxon>Bacillati</taxon>
        <taxon>Actinomycetota</taxon>
        <taxon>Actinomycetes</taxon>
        <taxon>Pseudonocardiales</taxon>
        <taxon>Pseudonocardiaceae</taxon>
        <taxon>Kutzneria</taxon>
    </lineage>
</organism>
<dbReference type="EMBL" id="QUNO01000013">
    <property type="protein sequence ID" value="REH39364.1"/>
    <property type="molecule type" value="Genomic_DNA"/>
</dbReference>
<feature type="region of interest" description="Disordered" evidence="1">
    <location>
        <begin position="83"/>
        <end position="106"/>
    </location>
</feature>
<keyword evidence="2" id="KW-1133">Transmembrane helix</keyword>
<feature type="compositionally biased region" description="Low complexity" evidence="1">
    <location>
        <begin position="96"/>
        <end position="106"/>
    </location>
</feature>
<reference evidence="3 4" key="1">
    <citation type="submission" date="2018-08" db="EMBL/GenBank/DDBJ databases">
        <title>Genomic Encyclopedia of Archaeal and Bacterial Type Strains, Phase II (KMG-II): from individual species to whole genera.</title>
        <authorList>
            <person name="Goeker M."/>
        </authorList>
    </citation>
    <scope>NUCLEOTIDE SEQUENCE [LARGE SCALE GENOMIC DNA]</scope>
    <source>
        <strain evidence="3 4">DSM 45791</strain>
    </source>
</reference>
<keyword evidence="4" id="KW-1185">Reference proteome</keyword>
<dbReference type="AlphaFoldDB" id="A0A3E0H894"/>
<comment type="caution">
    <text evidence="3">The sequence shown here is derived from an EMBL/GenBank/DDBJ whole genome shotgun (WGS) entry which is preliminary data.</text>
</comment>
<accession>A0A3E0H894</accession>